<keyword evidence="3 10" id="KW-0723">Serine/threonine-protein kinase</keyword>
<dbReference type="SMART" id="SM00220">
    <property type="entry name" value="S_TKc"/>
    <property type="match status" value="1"/>
</dbReference>
<feature type="compositionally biased region" description="Polar residues" evidence="8">
    <location>
        <begin position="1"/>
        <end position="14"/>
    </location>
</feature>
<dbReference type="GO" id="GO:0004674">
    <property type="term" value="F:protein serine/threonine kinase activity"/>
    <property type="evidence" value="ECO:0007669"/>
    <property type="project" value="UniProtKB-KW"/>
</dbReference>
<feature type="compositionally biased region" description="Polar residues" evidence="8">
    <location>
        <begin position="315"/>
        <end position="346"/>
    </location>
</feature>
<keyword evidence="4" id="KW-0808">Transferase</keyword>
<keyword evidence="5" id="KW-0547">Nucleotide-binding</keyword>
<organism evidence="10 11">
    <name type="scientific">Saccharomycopsis crataegensis</name>
    <dbReference type="NCBI Taxonomy" id="43959"/>
    <lineage>
        <taxon>Eukaryota</taxon>
        <taxon>Fungi</taxon>
        <taxon>Dikarya</taxon>
        <taxon>Ascomycota</taxon>
        <taxon>Saccharomycotina</taxon>
        <taxon>Saccharomycetes</taxon>
        <taxon>Saccharomycopsidaceae</taxon>
        <taxon>Saccharomycopsis</taxon>
    </lineage>
</organism>
<evidence type="ECO:0000313" key="11">
    <source>
        <dbReference type="Proteomes" id="UP001360560"/>
    </source>
</evidence>
<protein>
    <recommendedName>
        <fullName evidence="2">non-specific serine/threonine protein kinase</fullName>
        <ecNumber evidence="2">2.7.11.1</ecNumber>
    </recommendedName>
</protein>
<evidence type="ECO:0000313" key="10">
    <source>
        <dbReference type="EMBL" id="GMM37825.1"/>
    </source>
</evidence>
<feature type="region of interest" description="Disordered" evidence="8">
    <location>
        <begin position="513"/>
        <end position="541"/>
    </location>
</feature>
<evidence type="ECO:0000256" key="4">
    <source>
        <dbReference type="ARBA" id="ARBA00022679"/>
    </source>
</evidence>
<dbReference type="GeneID" id="90075800"/>
<evidence type="ECO:0000256" key="3">
    <source>
        <dbReference type="ARBA" id="ARBA00022527"/>
    </source>
</evidence>
<dbReference type="InterPro" id="IPR011009">
    <property type="entry name" value="Kinase-like_dom_sf"/>
</dbReference>
<feature type="domain" description="Protein kinase" evidence="9">
    <location>
        <begin position="598"/>
        <end position="899"/>
    </location>
</feature>
<reference evidence="10 11" key="1">
    <citation type="journal article" date="2023" name="Elife">
        <title>Identification of key yeast species and microbe-microbe interactions impacting larval growth of Drosophila in the wild.</title>
        <authorList>
            <person name="Mure A."/>
            <person name="Sugiura Y."/>
            <person name="Maeda R."/>
            <person name="Honda K."/>
            <person name="Sakurai N."/>
            <person name="Takahashi Y."/>
            <person name="Watada M."/>
            <person name="Katoh T."/>
            <person name="Gotoh A."/>
            <person name="Gotoh Y."/>
            <person name="Taniguchi I."/>
            <person name="Nakamura K."/>
            <person name="Hayashi T."/>
            <person name="Katayama T."/>
            <person name="Uemura T."/>
            <person name="Hattori Y."/>
        </authorList>
    </citation>
    <scope>NUCLEOTIDE SEQUENCE [LARGE SCALE GENOMIC DNA]</scope>
    <source>
        <strain evidence="10 11">SC-9</strain>
    </source>
</reference>
<sequence>MTSSTLTVNNSDIIGTQDLLPPSQPSRRRSLSMSKLFSFGFNKEPTTVATPNNDSSTMINLKPLNDDNIKSPSSPSFVNLNTRDQESSINHDADDSKSIRLLDILQDSSPNLAVASPTMLLNDQKVSFNSSKSNGNGSSKYHDISFESSEVNISTGAVNPDLSENDQDLSNNDKSTKRLTKIKSLFKFSNGSELDESSPSRSLHSLSDADILNATDNPTKSKPKKELLTTIRDHADDSLITQNESYSDGGSSLVAVTTNDAHEVSFSSQFHVEDHSQLSIMKRLRRMRSPSSPTPAAAGAIDTTNKSSHRKESKGSTLLKSPTLPNDNNRNSQGTGDNLSIISSNPYFAHQGLPPHLIDDNPNDYNDDATDKIVENFKNGGKSPLSFALKLLSNKKRDSVSIDTTINDNGKKETPVVSKAQNSDKDRQNYGEGVPIVDDQEEITQPKVDESLGLKAPTYGKLKDTSKEDMSTTETKNANNHGGSPANDITPQAKKMLRRVASAPLGLKALVGNNEEGSINNTPNNKLQQSDTDANSSSPGLSPLSYKFIKSLSNEPNVMKTNEHIGELKGRPRNKSFGRMYSSNSIKVSDVQVAPSSFEKVRLLGKGDVGKVYLVREKKSNKLYAMKVLSKQEMIERNKIKRVLAEQEILSTSNHPFIVTLYHSFQSEDYLYLCMEYCMGGEFFRALQTRASKCIAEQDARFYAAEVTAALEYLHLMGFIYRDLKPENILLHQSGHIMLSDFDLSKQISSSKNPTIVLSNRGRGNSQGNIPVLDTKTCINGFRTNSFVGTEEYIAPEVIRGHGHTAAVDWWTLGILLYEMLFGTTPFKGSNRNKTFTHILKHDVTFPDSNSGNGNDNNNKYQQISSTCKNLIRQLLIKDENKRLGSKLGAGDIKNHPFFKSTQWALLRNQQPPLVPILSKLEKNSNGEIDERNLQNLASASIDINHKDAKVATTDSDDKNDCDAVKAKDDPFGNFSSMTLVHDGMDDPDNSMLYGSETSYDKVKYTVTKSRSNTYSSGKHKGFFKEKHSFIRA</sequence>
<evidence type="ECO:0000256" key="7">
    <source>
        <dbReference type="ARBA" id="ARBA00022840"/>
    </source>
</evidence>
<feature type="region of interest" description="Disordered" evidence="8">
    <location>
        <begin position="285"/>
        <end position="347"/>
    </location>
</feature>
<feature type="compositionally biased region" description="Low complexity" evidence="8">
    <location>
        <begin position="289"/>
        <end position="298"/>
    </location>
</feature>
<dbReference type="PROSITE" id="PS00108">
    <property type="entry name" value="PROTEIN_KINASE_ST"/>
    <property type="match status" value="1"/>
</dbReference>
<feature type="compositionally biased region" description="Low complexity" evidence="8">
    <location>
        <begin position="197"/>
        <end position="206"/>
    </location>
</feature>
<comment type="caution">
    <text evidence="10">The sequence shown here is derived from an EMBL/GenBank/DDBJ whole genome shotgun (WGS) entry which is preliminary data.</text>
</comment>
<dbReference type="GO" id="GO:0005524">
    <property type="term" value="F:ATP binding"/>
    <property type="evidence" value="ECO:0007669"/>
    <property type="project" value="UniProtKB-KW"/>
</dbReference>
<evidence type="ECO:0000256" key="1">
    <source>
        <dbReference type="ARBA" id="ARBA00009903"/>
    </source>
</evidence>
<feature type="region of interest" description="Disordered" evidence="8">
    <location>
        <begin position="155"/>
        <end position="175"/>
    </location>
</feature>
<evidence type="ECO:0000256" key="8">
    <source>
        <dbReference type="SAM" id="MobiDB-lite"/>
    </source>
</evidence>
<dbReference type="Gene3D" id="1.10.510.10">
    <property type="entry name" value="Transferase(Phosphotransferase) domain 1"/>
    <property type="match status" value="1"/>
</dbReference>
<dbReference type="InterPro" id="IPR000719">
    <property type="entry name" value="Prot_kinase_dom"/>
</dbReference>
<dbReference type="PROSITE" id="PS50011">
    <property type="entry name" value="PROTEIN_KINASE_DOM"/>
    <property type="match status" value="1"/>
</dbReference>
<dbReference type="FunFam" id="3.30.200.20:FF:000078">
    <property type="entry name" value="Serine/threonine-protein kinase nrc-2"/>
    <property type="match status" value="1"/>
</dbReference>
<accession>A0AAV5QSC7</accession>
<dbReference type="AlphaFoldDB" id="A0AAV5QSC7"/>
<keyword evidence="7" id="KW-0067">ATP-binding</keyword>
<dbReference type="RefSeq" id="XP_064854821.1">
    <property type="nucleotide sequence ID" value="XM_064998749.1"/>
</dbReference>
<dbReference type="PANTHER" id="PTHR45637">
    <property type="entry name" value="FLIPPASE KINASE 1-RELATED"/>
    <property type="match status" value="1"/>
</dbReference>
<name>A0AAV5QSC7_9ASCO</name>
<keyword evidence="6 10" id="KW-0418">Kinase</keyword>
<feature type="compositionally biased region" description="Polar residues" evidence="8">
    <location>
        <begin position="472"/>
        <end position="490"/>
    </location>
</feature>
<feature type="compositionally biased region" description="Basic and acidic residues" evidence="8">
    <location>
        <begin position="461"/>
        <end position="470"/>
    </location>
</feature>
<dbReference type="CDD" id="cd05574">
    <property type="entry name" value="STKc_phototropin_like"/>
    <property type="match status" value="1"/>
</dbReference>
<feature type="region of interest" description="Disordered" evidence="8">
    <location>
        <begin position="403"/>
        <end position="490"/>
    </location>
</feature>
<feature type="region of interest" description="Disordered" evidence="8">
    <location>
        <begin position="1"/>
        <end position="28"/>
    </location>
</feature>
<dbReference type="InterPro" id="IPR008271">
    <property type="entry name" value="Ser/Thr_kinase_AS"/>
</dbReference>
<keyword evidence="11" id="KW-1185">Reference proteome</keyword>
<comment type="similarity">
    <text evidence="1">Belongs to the protein kinase superfamily. AGC Ser/Thr protein kinase family.</text>
</comment>
<evidence type="ECO:0000256" key="2">
    <source>
        <dbReference type="ARBA" id="ARBA00012513"/>
    </source>
</evidence>
<gene>
    <name evidence="10" type="ORF">DASC09_051500</name>
</gene>
<feature type="region of interest" description="Disordered" evidence="8">
    <location>
        <begin position="190"/>
        <end position="227"/>
    </location>
</feature>
<feature type="compositionally biased region" description="Polar residues" evidence="8">
    <location>
        <begin position="515"/>
        <end position="540"/>
    </location>
</feature>
<dbReference type="EMBL" id="BTFZ01000012">
    <property type="protein sequence ID" value="GMM37825.1"/>
    <property type="molecule type" value="Genomic_DNA"/>
</dbReference>
<evidence type="ECO:0000256" key="5">
    <source>
        <dbReference type="ARBA" id="ARBA00022741"/>
    </source>
</evidence>
<evidence type="ECO:0000259" key="9">
    <source>
        <dbReference type="PROSITE" id="PS50011"/>
    </source>
</evidence>
<dbReference type="EC" id="2.7.11.1" evidence="2"/>
<dbReference type="Proteomes" id="UP001360560">
    <property type="component" value="Unassembled WGS sequence"/>
</dbReference>
<proteinExistence type="inferred from homology"/>
<dbReference type="SUPFAM" id="SSF56112">
    <property type="entry name" value="Protein kinase-like (PK-like)"/>
    <property type="match status" value="1"/>
</dbReference>
<dbReference type="Gene3D" id="3.30.200.20">
    <property type="entry name" value="Phosphorylase Kinase, domain 1"/>
    <property type="match status" value="1"/>
</dbReference>
<evidence type="ECO:0000256" key="6">
    <source>
        <dbReference type="ARBA" id="ARBA00022777"/>
    </source>
</evidence>
<dbReference type="Pfam" id="PF00069">
    <property type="entry name" value="Pkinase"/>
    <property type="match status" value="1"/>
</dbReference>